<evidence type="ECO:0000256" key="9">
    <source>
        <dbReference type="ARBA" id="ARBA00023125"/>
    </source>
</evidence>
<reference evidence="20" key="1">
    <citation type="submission" date="2023-10" db="EMBL/GenBank/DDBJ databases">
        <authorList>
            <person name="Hackl T."/>
        </authorList>
    </citation>
    <scope>NUCLEOTIDE SEQUENCE</scope>
</reference>
<dbReference type="GO" id="GO:0005524">
    <property type="term" value="F:ATP binding"/>
    <property type="evidence" value="ECO:0007669"/>
    <property type="project" value="UniProtKB-KW"/>
</dbReference>
<comment type="subcellular location">
    <subcellularLocation>
        <location evidence="1">Nucleus</location>
    </subcellularLocation>
</comment>
<dbReference type="PANTHER" id="PTHR36498:SF1">
    <property type="entry name" value="TATA-BINDING PROTEIN-ASSOCIATED FACTOR 172"/>
    <property type="match status" value="1"/>
</dbReference>
<dbReference type="GO" id="GO:0004386">
    <property type="term" value="F:helicase activity"/>
    <property type="evidence" value="ECO:0007669"/>
    <property type="project" value="UniProtKB-KW"/>
</dbReference>
<dbReference type="PROSITE" id="PS51192">
    <property type="entry name" value="HELICASE_ATP_BIND_1"/>
    <property type="match status" value="1"/>
</dbReference>
<dbReference type="Proteomes" id="UP001295740">
    <property type="component" value="Unassembled WGS sequence"/>
</dbReference>
<evidence type="ECO:0000256" key="15">
    <source>
        <dbReference type="ARBA" id="ARBA00081280"/>
    </source>
</evidence>
<feature type="region of interest" description="Disordered" evidence="17">
    <location>
        <begin position="257"/>
        <end position="284"/>
    </location>
</feature>
<dbReference type="CDD" id="cd18793">
    <property type="entry name" value="SF2_C_SNF"/>
    <property type="match status" value="1"/>
</dbReference>
<gene>
    <name evidence="20" type="ORF">KHLLAP_LOCUS10282</name>
</gene>
<feature type="region of interest" description="Disordered" evidence="17">
    <location>
        <begin position="704"/>
        <end position="737"/>
    </location>
</feature>
<evidence type="ECO:0000259" key="18">
    <source>
        <dbReference type="PROSITE" id="PS51192"/>
    </source>
</evidence>
<dbReference type="SMART" id="SM00487">
    <property type="entry name" value="DEXDc"/>
    <property type="match status" value="1"/>
</dbReference>
<evidence type="ECO:0000256" key="12">
    <source>
        <dbReference type="ARBA" id="ARBA00053370"/>
    </source>
</evidence>
<comment type="function">
    <text evidence="12">Regulates transcription in association with TATA binding protein (TBP). Removes TBP from the TATA box via its C-terminal ATPase activity. Both transcription activation and repression require its ATPase activity. Part of the NCT transcriptional regulatory complex that acts as a key regulator of ergosterol biosynthesis and the azole exporter cdr1B. The NCT complex binds the promoters of genes linked to azole susceptibility, and especially represses the expression of cdr1B transporter.</text>
</comment>
<evidence type="ECO:0000313" key="21">
    <source>
        <dbReference type="Proteomes" id="UP001295740"/>
    </source>
</evidence>
<keyword evidence="10" id="KW-0804">Transcription</keyword>
<dbReference type="InterPro" id="IPR016024">
    <property type="entry name" value="ARM-type_fold"/>
</dbReference>
<dbReference type="EMBL" id="CAUWAG010000013">
    <property type="protein sequence ID" value="CAJ2509814.1"/>
    <property type="molecule type" value="Genomic_DNA"/>
</dbReference>
<evidence type="ECO:0000256" key="1">
    <source>
        <dbReference type="ARBA" id="ARBA00004123"/>
    </source>
</evidence>
<sequence length="1900" mass="211257">MASRLDRLVTILETGSTKLIKDTAVNQLADWQKQHPEELFNLLSRVVPYLRHKDWDTRATSARALGKIVGNAALYDPNEDEDPAEVKKEEPAPQNGLIKKEEDTELSLTADEYFRPETLDVPTILEHGRELLRTGTVDYGLASLEPQARLAHQKKTLNGRLGLLGRHFEDDEIPIIIEKSASPFSEAQDTAAVNGMGRQESFASSGPSQQHLEEPGLSGLSTRQLNVLKRKRKKDALKAAHGKGGFGDLSIRRTFTAGSDGFDDTPMPDVENKKNGKNDYFSLDRPADVDEDSKVVSEFKGPILPIKSEIETEDELQGSEWPYERLCKFLKIDIFDTQWEIRHGAALGLREVLRVHGAGAGRLRGRSRRENDALNRKWLDDMACRLCCVLMLDRFTDYASDTSVAPIRETVGQTLGSFLKHVPPESVHTIYLILFRMVMQQDLGLDRPVWAVCHGGMVGLRYVVAVRKDLLLQHGEMVDGVIQAVMKGLGDSDDDVRSVSAATLIPMAQEFVQLRPAALDELISIVWESLSSLTDDLSASTGKIMDLLATLCSFPEVLEAMKTSAEHDEERTFTLLVPRLYPFLRHTITSVRLAVLKALMTFINVGEESQGWLDGRILRLIFQNILVERDQETLKMSIQLWTALVKCLAKDPERLANEFAPHIDALMQLTLHPVGVSRNPIPMNGSLFQKPSGGSYIVPGFAPPVARKGSEPEGERAAKRRRKSTKIEDPPTVTHSHDLDGHMMLGDVDLVSMDTLIRSRVSAAGAMGLIMALVPKEHMEAYDAILVPGFTSAYSSTQLAACVVIDEYARNCPTSQADTSKYANELLKIVDSDRPPQYRDLVSFVQRVRSQCQQLINLFRDHGKVAQQKLPSLAVVVQGEAEAGPTAFSLANADKCVSDDFDRLKKAMAPAQRLISIQQLNEARQVALTAIDEAKSIKDSRDVRIKAAAACALIAMKTLPKKPSPLVKGIMDSIKLEDNQQLQGRSAETIARLVLLFTEKGRRGPADKVVSNLVKFSCVEVAETPEYPVHAAKTDVILSMQKEEDRVDHVDAAKFAREAKGARITRRGAKEALEILSRTFGADLFSTVPSLRRFMEEPLAKAFSGELPDEARDAESTFGQEVVDAMSIIRTIVPTLHKSLQSFVMEQLPLVIKALHSELSVFRYMAAKCLATVCSVIPVEGMTALVEKVLPSISNPIDINFRQGAIECIYHLIAVMGDRILPYVIFLIVPVLGRMSDSDNDIRLIATTSFATLVKLVPLEAGIPDPPGLSEELLKGRDRERTFIAQLLDPKKVEPFHVPVAINAELRSYQQEGVNWLHFLNKYHLHGILCDDMGLGKTLQTLCMVASDHYNRAEEFKKTGARDARKLPSLIVCPPTLSGHWQQEIKTFAPFLGVTAFVGPPAERRARATQFATTDIVITSYDVCRNDTELLEKQNWNYVVLDEGHLIKNPKARISAAVKRLASNHRLILTGTPIQNNVLELWSLFDFLMPGFLGAEKVFLDRFAKPIAASRGGKASSKEQEAGALAIEALHKQVLPFLLRRLKEEVLNDLPPKILQNYYCDLSDVQRKLFEDFTKKQGKTITEEAGRDDKDAKQHIFQALQYMRKLCNSPALVMTPSNKLYEDTQRLLAKQGTSIEDPVHAPKLTALKDLLVDCGIGVEGTDANDPLKNDPLYQPIKPHRALIFCQMKEMLDMVQNTVLKRMLPSVSYLRLDGSVEANKRQDIVNRFNKDPSYDCLLLTTSVGGLGLNLTGADTVIFVEHDWNPQKDLQAMDRAHRIGQKKVVNVYRLITRGTLEEKIMSLQAFKIDVASTVVNQQNAGLGTMDTDQILDLFNLGDAGPNLITDKPGTGVEGREEDMVDVETGEVRAPGKKAWADDLGELWDNRQYEESFDLDGFLKTMG</sequence>
<dbReference type="GO" id="GO:0005634">
    <property type="term" value="C:nucleus"/>
    <property type="evidence" value="ECO:0007669"/>
    <property type="project" value="UniProtKB-SubCell"/>
</dbReference>
<comment type="caution">
    <text evidence="20">The sequence shown here is derived from an EMBL/GenBank/DDBJ whole genome shotgun (WGS) entry which is preliminary data.</text>
</comment>
<protein>
    <recommendedName>
        <fullName evidence="14">TATA-binding protein-associated factor mot1</fullName>
    </recommendedName>
    <alternativeName>
        <fullName evidence="16">Modifier of transcription 1</fullName>
    </alternativeName>
    <alternativeName>
        <fullName evidence="15">NCT transcriptional regulatory complex subunit mot1</fullName>
    </alternativeName>
</protein>
<dbReference type="InterPro" id="IPR000330">
    <property type="entry name" value="SNF2_N"/>
</dbReference>
<feature type="domain" description="Helicase ATP-binding" evidence="18">
    <location>
        <begin position="1318"/>
        <end position="1491"/>
    </location>
</feature>
<keyword evidence="3" id="KW-0677">Repeat</keyword>
<feature type="region of interest" description="Disordered" evidence="17">
    <location>
        <begin position="198"/>
        <end position="223"/>
    </location>
</feature>
<dbReference type="FunFam" id="3.40.50.300:FF:000428">
    <property type="entry name" value="TATA-binding protein-associated factor 172"/>
    <property type="match status" value="1"/>
</dbReference>
<evidence type="ECO:0000256" key="16">
    <source>
        <dbReference type="ARBA" id="ARBA00081329"/>
    </source>
</evidence>
<proteinExistence type="inferred from homology"/>
<dbReference type="InterPro" id="IPR001650">
    <property type="entry name" value="Helicase_C-like"/>
</dbReference>
<dbReference type="Pfam" id="PF00176">
    <property type="entry name" value="SNF2-rel_dom"/>
    <property type="match status" value="1"/>
</dbReference>
<evidence type="ECO:0000256" key="8">
    <source>
        <dbReference type="ARBA" id="ARBA00023015"/>
    </source>
</evidence>
<feature type="compositionally biased region" description="Basic and acidic residues" evidence="17">
    <location>
        <begin position="725"/>
        <end position="737"/>
    </location>
</feature>
<dbReference type="Pfam" id="PF12054">
    <property type="entry name" value="DUF3535"/>
    <property type="match status" value="1"/>
</dbReference>
<feature type="compositionally biased region" description="Polar residues" evidence="17">
    <location>
        <begin position="201"/>
        <end position="210"/>
    </location>
</feature>
<dbReference type="Gene3D" id="3.40.50.10810">
    <property type="entry name" value="Tandem AAA-ATPase domain"/>
    <property type="match status" value="1"/>
</dbReference>
<keyword evidence="6" id="KW-0347">Helicase</keyword>
<keyword evidence="11" id="KW-0539">Nucleus</keyword>
<dbReference type="InterPro" id="IPR014001">
    <property type="entry name" value="Helicase_ATP-bd"/>
</dbReference>
<dbReference type="SUPFAM" id="SSF52540">
    <property type="entry name" value="P-loop containing nucleoside triphosphate hydrolases"/>
    <property type="match status" value="2"/>
</dbReference>
<keyword evidence="5" id="KW-0378">Hydrolase</keyword>
<evidence type="ECO:0000256" key="3">
    <source>
        <dbReference type="ARBA" id="ARBA00022737"/>
    </source>
</evidence>
<evidence type="ECO:0000256" key="4">
    <source>
        <dbReference type="ARBA" id="ARBA00022741"/>
    </source>
</evidence>
<dbReference type="GO" id="GO:0003677">
    <property type="term" value="F:DNA binding"/>
    <property type="evidence" value="ECO:0007669"/>
    <property type="project" value="UniProtKB-KW"/>
</dbReference>
<evidence type="ECO:0000259" key="19">
    <source>
        <dbReference type="PROSITE" id="PS51194"/>
    </source>
</evidence>
<keyword evidence="8" id="KW-0805">Transcription regulation</keyword>
<dbReference type="Gene3D" id="3.40.50.300">
    <property type="entry name" value="P-loop containing nucleotide triphosphate hydrolases"/>
    <property type="match status" value="1"/>
</dbReference>
<name>A0AAI8YM63_9PEZI</name>
<dbReference type="PANTHER" id="PTHR36498">
    <property type="entry name" value="TATA-BINDING PROTEIN-ASSOCIATED FACTOR 172"/>
    <property type="match status" value="1"/>
</dbReference>
<dbReference type="GO" id="GO:0016887">
    <property type="term" value="F:ATP hydrolysis activity"/>
    <property type="evidence" value="ECO:0007669"/>
    <property type="project" value="InterPro"/>
</dbReference>
<dbReference type="Gene3D" id="1.25.10.10">
    <property type="entry name" value="Leucine-rich Repeat Variant"/>
    <property type="match status" value="2"/>
</dbReference>
<evidence type="ECO:0000256" key="13">
    <source>
        <dbReference type="ARBA" id="ARBA00064550"/>
    </source>
</evidence>
<dbReference type="InterPro" id="IPR044078">
    <property type="entry name" value="Mot1_ATP-bd"/>
</dbReference>
<dbReference type="InterPro" id="IPR022707">
    <property type="entry name" value="Mot1_central_dom"/>
</dbReference>
<dbReference type="CDD" id="cd17999">
    <property type="entry name" value="DEXHc_Mot1"/>
    <property type="match status" value="1"/>
</dbReference>
<evidence type="ECO:0000256" key="14">
    <source>
        <dbReference type="ARBA" id="ARBA00073046"/>
    </source>
</evidence>
<accession>A0AAI8YM63</accession>
<evidence type="ECO:0000256" key="10">
    <source>
        <dbReference type="ARBA" id="ARBA00023163"/>
    </source>
</evidence>
<dbReference type="GO" id="GO:0017025">
    <property type="term" value="F:TBP-class protein binding"/>
    <property type="evidence" value="ECO:0007669"/>
    <property type="project" value="InterPro"/>
</dbReference>
<keyword evidence="7" id="KW-0067">ATP-binding</keyword>
<dbReference type="Pfam" id="PF00271">
    <property type="entry name" value="Helicase_C"/>
    <property type="match status" value="1"/>
</dbReference>
<evidence type="ECO:0000256" key="17">
    <source>
        <dbReference type="SAM" id="MobiDB-lite"/>
    </source>
</evidence>
<evidence type="ECO:0000313" key="20">
    <source>
        <dbReference type="EMBL" id="CAJ2509814.1"/>
    </source>
</evidence>
<evidence type="ECO:0000256" key="5">
    <source>
        <dbReference type="ARBA" id="ARBA00022801"/>
    </source>
</evidence>
<evidence type="ECO:0000256" key="2">
    <source>
        <dbReference type="ARBA" id="ARBA00007025"/>
    </source>
</evidence>
<comment type="subunit">
    <text evidence="13">Forms the NCT transcriptional regulatory complex with nctA and nctB.</text>
</comment>
<feature type="domain" description="Helicase C-terminal" evidence="19">
    <location>
        <begin position="1668"/>
        <end position="1819"/>
    </location>
</feature>
<dbReference type="InterPro" id="IPR044972">
    <property type="entry name" value="Mot1"/>
</dbReference>
<dbReference type="FunFam" id="1.25.10.10:FF:000445">
    <property type="entry name" value="Related to MOT1-transcriptional accessory protein"/>
    <property type="match status" value="1"/>
</dbReference>
<keyword evidence="21" id="KW-1185">Reference proteome</keyword>
<dbReference type="InterPro" id="IPR038718">
    <property type="entry name" value="SNF2-like_sf"/>
</dbReference>
<dbReference type="SMART" id="SM00490">
    <property type="entry name" value="HELICc"/>
    <property type="match status" value="1"/>
</dbReference>
<evidence type="ECO:0000256" key="11">
    <source>
        <dbReference type="ARBA" id="ARBA00023242"/>
    </source>
</evidence>
<dbReference type="InterPro" id="IPR027417">
    <property type="entry name" value="P-loop_NTPase"/>
</dbReference>
<dbReference type="InterPro" id="IPR011989">
    <property type="entry name" value="ARM-like"/>
</dbReference>
<evidence type="ECO:0000256" key="7">
    <source>
        <dbReference type="ARBA" id="ARBA00022840"/>
    </source>
</evidence>
<organism evidence="20 21">
    <name type="scientific">Anthostomella pinea</name>
    <dbReference type="NCBI Taxonomy" id="933095"/>
    <lineage>
        <taxon>Eukaryota</taxon>
        <taxon>Fungi</taxon>
        <taxon>Dikarya</taxon>
        <taxon>Ascomycota</taxon>
        <taxon>Pezizomycotina</taxon>
        <taxon>Sordariomycetes</taxon>
        <taxon>Xylariomycetidae</taxon>
        <taxon>Xylariales</taxon>
        <taxon>Xylariaceae</taxon>
        <taxon>Anthostomella</taxon>
    </lineage>
</organism>
<keyword evidence="9" id="KW-0238">DNA-binding</keyword>
<evidence type="ECO:0000256" key="6">
    <source>
        <dbReference type="ARBA" id="ARBA00022806"/>
    </source>
</evidence>
<dbReference type="FunFam" id="1.25.10.10:FF:000508">
    <property type="entry name" value="Probable helicase mot1"/>
    <property type="match status" value="1"/>
</dbReference>
<feature type="region of interest" description="Disordered" evidence="17">
    <location>
        <begin position="74"/>
        <end position="96"/>
    </location>
</feature>
<dbReference type="FunFam" id="3.40.50.10810:FF:000009">
    <property type="entry name" value="B-TFIID TATA-box-binding protein-associated factor 1"/>
    <property type="match status" value="1"/>
</dbReference>
<dbReference type="InterPro" id="IPR049730">
    <property type="entry name" value="SNF2/RAD54-like_C"/>
</dbReference>
<dbReference type="SUPFAM" id="SSF48371">
    <property type="entry name" value="ARM repeat"/>
    <property type="match status" value="1"/>
</dbReference>
<keyword evidence="4" id="KW-0547">Nucleotide-binding</keyword>
<feature type="compositionally biased region" description="Basic and acidic residues" evidence="17">
    <location>
        <begin position="708"/>
        <end position="717"/>
    </location>
</feature>
<comment type="similarity">
    <text evidence="2">Belongs to the SNF2/RAD54 helicase family.</text>
</comment>
<dbReference type="PROSITE" id="PS51194">
    <property type="entry name" value="HELICASE_CTER"/>
    <property type="match status" value="1"/>
</dbReference>